<keyword evidence="4 9" id="KW-1133">Transmembrane helix</keyword>
<feature type="transmembrane region" description="Helical" evidence="9">
    <location>
        <begin position="287"/>
        <end position="312"/>
    </location>
</feature>
<evidence type="ECO:0000256" key="8">
    <source>
        <dbReference type="ARBA" id="ARBA00023224"/>
    </source>
</evidence>
<feature type="transmembrane region" description="Helical" evidence="9">
    <location>
        <begin position="138"/>
        <end position="165"/>
    </location>
</feature>
<dbReference type="PANTHER" id="PTHR11394:SF148">
    <property type="entry name" value="TASTE RECEPTOR TYPE 2"/>
    <property type="match status" value="1"/>
</dbReference>
<dbReference type="EMBL" id="JADWDJ010000005">
    <property type="protein sequence ID" value="KAG5281355.1"/>
    <property type="molecule type" value="Genomic_DNA"/>
</dbReference>
<feature type="transmembrane region" description="Helical" evidence="9">
    <location>
        <begin position="108"/>
        <end position="126"/>
    </location>
</feature>
<name>A0AAV6H2J6_9TELE</name>
<evidence type="ECO:0000256" key="3">
    <source>
        <dbReference type="ARBA" id="ARBA00022692"/>
    </source>
</evidence>
<dbReference type="PANTHER" id="PTHR11394">
    <property type="entry name" value="TASTE RECEPTOR TYPE 2"/>
    <property type="match status" value="1"/>
</dbReference>
<evidence type="ECO:0000256" key="7">
    <source>
        <dbReference type="ARBA" id="ARBA00023170"/>
    </source>
</evidence>
<gene>
    <name evidence="10" type="ORF">AALO_G00071210</name>
</gene>
<keyword evidence="3 9" id="KW-0812">Transmembrane</keyword>
<sequence>GQPGHPQGHEGRFLRRESRFAELPLEFGICLVGTDFTHCPLYGVKTHIHTHTHTSGIMLSPAHRLGVWCLTGCVAVFSVFFHMFILLQSVSHARSTHHWTPCEVITSALALQSILQQALALLWMSLDLMDPQCILGQAHPLLVVLVLSLRFSVLWNTAFLLFYFATKLVMEPVHCYTRAQELVLRHVRPTVLLIPVCGLALCCPMLASMATRSHNATWVTECGSVLSVDVSGYTYVVLYLIICDVLPGVIMLKSSVSISVHLLLHLRHLKSSTNGFHGPKLGAEVRVIRMSLALAFTYLLFLAAELYTHYLILQQQNVLVIIVLLSSLSLAVCGLVLIYGKKSHWKELLHLYNLTLDRYPCLTCLEAPEKKPDTSGATSH</sequence>
<evidence type="ECO:0000313" key="10">
    <source>
        <dbReference type="EMBL" id="KAG5281355.1"/>
    </source>
</evidence>
<evidence type="ECO:0000256" key="1">
    <source>
        <dbReference type="ARBA" id="ARBA00004141"/>
    </source>
</evidence>
<dbReference type="GO" id="GO:0016020">
    <property type="term" value="C:membrane"/>
    <property type="evidence" value="ECO:0007669"/>
    <property type="project" value="UniProtKB-SubCell"/>
</dbReference>
<evidence type="ECO:0000256" key="9">
    <source>
        <dbReference type="SAM" id="Phobius"/>
    </source>
</evidence>
<keyword evidence="5" id="KW-0297">G-protein coupled receptor</keyword>
<evidence type="ECO:0000256" key="2">
    <source>
        <dbReference type="ARBA" id="ARBA00022606"/>
    </source>
</evidence>
<feature type="transmembrane region" description="Helical" evidence="9">
    <location>
        <begin position="186"/>
        <end position="207"/>
    </location>
</feature>
<feature type="non-terminal residue" evidence="10">
    <location>
        <position position="1"/>
    </location>
</feature>
<reference evidence="10" key="1">
    <citation type="submission" date="2020-10" db="EMBL/GenBank/DDBJ databases">
        <title>Chromosome-scale genome assembly of the Allis shad, Alosa alosa.</title>
        <authorList>
            <person name="Margot Z."/>
            <person name="Christophe K."/>
            <person name="Cabau C."/>
            <person name="Louis A."/>
            <person name="Berthelot C."/>
            <person name="Parey E."/>
            <person name="Roest Crollius H."/>
            <person name="Montfort J."/>
            <person name="Robinson-Rechavi M."/>
            <person name="Bucao C."/>
            <person name="Bouchez O."/>
            <person name="Gislard M."/>
            <person name="Lluch J."/>
            <person name="Milhes M."/>
            <person name="Lampietro C."/>
            <person name="Lopez Roques C."/>
            <person name="Donnadieu C."/>
            <person name="Braasch I."/>
            <person name="Desvignes T."/>
            <person name="Postlethwait J."/>
            <person name="Bobe J."/>
            <person name="Guiguen Y."/>
        </authorList>
    </citation>
    <scope>NUCLEOTIDE SEQUENCE</scope>
    <source>
        <strain evidence="10">M-15738</strain>
        <tissue evidence="10">Blood</tissue>
    </source>
</reference>
<keyword evidence="7" id="KW-0675">Receptor</keyword>
<feature type="transmembrane region" description="Helical" evidence="9">
    <location>
        <begin position="65"/>
        <end position="87"/>
    </location>
</feature>
<feature type="transmembrane region" description="Helical" evidence="9">
    <location>
        <begin position="318"/>
        <end position="339"/>
    </location>
</feature>
<keyword evidence="11" id="KW-1185">Reference proteome</keyword>
<evidence type="ECO:0000256" key="6">
    <source>
        <dbReference type="ARBA" id="ARBA00023136"/>
    </source>
</evidence>
<accession>A0AAV6H2J6</accession>
<keyword evidence="6 9" id="KW-0472">Membrane</keyword>
<evidence type="ECO:0008006" key="12">
    <source>
        <dbReference type="Google" id="ProtNLM"/>
    </source>
</evidence>
<feature type="transmembrane region" description="Helical" evidence="9">
    <location>
        <begin position="236"/>
        <end position="266"/>
    </location>
</feature>
<protein>
    <recommendedName>
        <fullName evidence="12">Taste receptor type 2</fullName>
    </recommendedName>
</protein>
<dbReference type="GO" id="GO:0004930">
    <property type="term" value="F:G protein-coupled receptor activity"/>
    <property type="evidence" value="ECO:0007669"/>
    <property type="project" value="UniProtKB-KW"/>
</dbReference>
<evidence type="ECO:0000313" key="11">
    <source>
        <dbReference type="Proteomes" id="UP000823561"/>
    </source>
</evidence>
<dbReference type="Proteomes" id="UP000823561">
    <property type="component" value="Chromosome 5"/>
</dbReference>
<evidence type="ECO:0000256" key="5">
    <source>
        <dbReference type="ARBA" id="ARBA00023040"/>
    </source>
</evidence>
<evidence type="ECO:0000256" key="4">
    <source>
        <dbReference type="ARBA" id="ARBA00022989"/>
    </source>
</evidence>
<proteinExistence type="predicted"/>
<comment type="subcellular location">
    <subcellularLocation>
        <location evidence="1">Membrane</location>
        <topology evidence="1">Multi-pass membrane protein</topology>
    </subcellularLocation>
</comment>
<keyword evidence="8" id="KW-0807">Transducer</keyword>
<keyword evidence="2" id="KW-0716">Sensory transduction</keyword>
<comment type="caution">
    <text evidence="10">The sequence shown here is derived from an EMBL/GenBank/DDBJ whole genome shotgun (WGS) entry which is preliminary data.</text>
</comment>
<dbReference type="AlphaFoldDB" id="A0AAV6H2J6"/>
<organism evidence="10 11">
    <name type="scientific">Alosa alosa</name>
    <name type="common">allis shad</name>
    <dbReference type="NCBI Taxonomy" id="278164"/>
    <lineage>
        <taxon>Eukaryota</taxon>
        <taxon>Metazoa</taxon>
        <taxon>Chordata</taxon>
        <taxon>Craniata</taxon>
        <taxon>Vertebrata</taxon>
        <taxon>Euteleostomi</taxon>
        <taxon>Actinopterygii</taxon>
        <taxon>Neopterygii</taxon>
        <taxon>Teleostei</taxon>
        <taxon>Clupei</taxon>
        <taxon>Clupeiformes</taxon>
        <taxon>Clupeoidei</taxon>
        <taxon>Clupeidae</taxon>
        <taxon>Alosa</taxon>
    </lineage>
</organism>